<dbReference type="RefSeq" id="WP_183590609.1">
    <property type="nucleotide sequence ID" value="NZ_JACHWR010000001.1"/>
</dbReference>
<protein>
    <submittedName>
        <fullName evidence="1">Uncharacterized protein</fullName>
    </submittedName>
</protein>
<evidence type="ECO:0000313" key="1">
    <source>
        <dbReference type="EMBL" id="MBB3040597.1"/>
    </source>
</evidence>
<keyword evidence="2" id="KW-1185">Reference proteome</keyword>
<gene>
    <name evidence="1" type="ORF">FHU40_000398</name>
</gene>
<sequence length="195" mass="20865">MPDEPRREDEPDLDLLEYVLVSAHAAEGLAPVAEAVARLVRDGSIRLLDAVLLVREGGAARVDSVSPTDHERLAGLMTVTEGSVLLSPHDIELAAVTLAPDETALLLLVEDSWAGALSDAAREGGARGITGERIARDRVLRSLARAGPTDLIVRGPGTAPLIDQVAQVRQLARLVERGLLPLDRYEVQRRRVLGG</sequence>
<dbReference type="EMBL" id="JACHWR010000001">
    <property type="protein sequence ID" value="MBB3040597.1"/>
    <property type="molecule type" value="Genomic_DNA"/>
</dbReference>
<proteinExistence type="predicted"/>
<organism evidence="1 2">
    <name type="scientific">Nocardioides soli</name>
    <dbReference type="NCBI Taxonomy" id="1036020"/>
    <lineage>
        <taxon>Bacteria</taxon>
        <taxon>Bacillati</taxon>
        <taxon>Actinomycetota</taxon>
        <taxon>Actinomycetes</taxon>
        <taxon>Propionibacteriales</taxon>
        <taxon>Nocardioidaceae</taxon>
        <taxon>Nocardioides</taxon>
    </lineage>
</organism>
<comment type="caution">
    <text evidence="1">The sequence shown here is derived from an EMBL/GenBank/DDBJ whole genome shotgun (WGS) entry which is preliminary data.</text>
</comment>
<dbReference type="AlphaFoldDB" id="A0A7W4VRR4"/>
<name>A0A7W4VRR4_9ACTN</name>
<evidence type="ECO:0000313" key="2">
    <source>
        <dbReference type="Proteomes" id="UP000589626"/>
    </source>
</evidence>
<accession>A0A7W4VRR4</accession>
<reference evidence="1 2" key="1">
    <citation type="submission" date="2020-08" db="EMBL/GenBank/DDBJ databases">
        <title>Sequencing the genomes of 1000 actinobacteria strains.</title>
        <authorList>
            <person name="Klenk H.-P."/>
        </authorList>
    </citation>
    <scope>NUCLEOTIDE SEQUENCE [LARGE SCALE GENOMIC DNA]</scope>
    <source>
        <strain evidence="1 2">DSM 105498</strain>
    </source>
</reference>
<dbReference type="Proteomes" id="UP000589626">
    <property type="component" value="Unassembled WGS sequence"/>
</dbReference>